<dbReference type="RefSeq" id="XP_001875765.1">
    <property type="nucleotide sequence ID" value="XM_001875730.1"/>
</dbReference>
<dbReference type="EMBL" id="DS547093">
    <property type="protein sequence ID" value="EDR13267.1"/>
    <property type="molecule type" value="Genomic_DNA"/>
</dbReference>
<proteinExistence type="predicted"/>
<dbReference type="Proteomes" id="UP000001194">
    <property type="component" value="Unassembled WGS sequence"/>
</dbReference>
<gene>
    <name evidence="1" type="ORF">LACBIDRAFT_322803</name>
</gene>
<sequence>MWPPINPSYLKLALKFKHTLWFTISMAKKKQVSGFTSDTKFHCPECEKEIPVGTGSQANLQWHIDLYGYYGGEVSSHVVMDPKIKGWALSSNYIGVHSMQQQNPSIHEVHVI</sequence>
<keyword evidence="2" id="KW-1185">Reference proteome</keyword>
<evidence type="ECO:0000313" key="1">
    <source>
        <dbReference type="EMBL" id="EDR13267.1"/>
    </source>
</evidence>
<dbReference type="InParanoid" id="B0CV50"/>
<dbReference type="GeneID" id="6071240"/>
<name>B0CV50_LACBS</name>
<protein>
    <submittedName>
        <fullName evidence="1">Predicted protein</fullName>
    </submittedName>
</protein>
<reference evidence="1 2" key="1">
    <citation type="journal article" date="2008" name="Nature">
        <title>The genome of Laccaria bicolor provides insights into mycorrhizal symbiosis.</title>
        <authorList>
            <person name="Martin F."/>
            <person name="Aerts A."/>
            <person name="Ahren D."/>
            <person name="Brun A."/>
            <person name="Danchin E.G.J."/>
            <person name="Duchaussoy F."/>
            <person name="Gibon J."/>
            <person name="Kohler A."/>
            <person name="Lindquist E."/>
            <person name="Pereda V."/>
            <person name="Salamov A."/>
            <person name="Shapiro H.J."/>
            <person name="Wuyts J."/>
            <person name="Blaudez D."/>
            <person name="Buee M."/>
            <person name="Brokstein P."/>
            <person name="Canbaeck B."/>
            <person name="Cohen D."/>
            <person name="Courty P.E."/>
            <person name="Coutinho P.M."/>
            <person name="Delaruelle C."/>
            <person name="Detter J.C."/>
            <person name="Deveau A."/>
            <person name="DiFazio S."/>
            <person name="Duplessis S."/>
            <person name="Fraissinet-Tachet L."/>
            <person name="Lucic E."/>
            <person name="Frey-Klett P."/>
            <person name="Fourrey C."/>
            <person name="Feussner I."/>
            <person name="Gay G."/>
            <person name="Grimwood J."/>
            <person name="Hoegger P.J."/>
            <person name="Jain P."/>
            <person name="Kilaru S."/>
            <person name="Labbe J."/>
            <person name="Lin Y.C."/>
            <person name="Legue V."/>
            <person name="Le Tacon F."/>
            <person name="Marmeisse R."/>
            <person name="Melayah D."/>
            <person name="Montanini B."/>
            <person name="Muratet M."/>
            <person name="Nehls U."/>
            <person name="Niculita-Hirzel H."/>
            <person name="Oudot-Le Secq M.P."/>
            <person name="Peter M."/>
            <person name="Quesneville H."/>
            <person name="Rajashekar B."/>
            <person name="Reich M."/>
            <person name="Rouhier N."/>
            <person name="Schmutz J."/>
            <person name="Yin T."/>
            <person name="Chalot M."/>
            <person name="Henrissat B."/>
            <person name="Kuees U."/>
            <person name="Lucas S."/>
            <person name="Van de Peer Y."/>
            <person name="Podila G.K."/>
            <person name="Polle A."/>
            <person name="Pukkila P.J."/>
            <person name="Richardson P.M."/>
            <person name="Rouze P."/>
            <person name="Sanders I.R."/>
            <person name="Stajich J.E."/>
            <person name="Tunlid A."/>
            <person name="Tuskan G."/>
            <person name="Grigoriev I.V."/>
        </authorList>
    </citation>
    <scope>NUCLEOTIDE SEQUENCE [LARGE SCALE GENOMIC DNA]</scope>
    <source>
        <strain evidence="2">S238N-H82 / ATCC MYA-4686</strain>
    </source>
</reference>
<dbReference type="KEGG" id="lbc:LACBIDRAFT_322803"/>
<organism evidence="2">
    <name type="scientific">Laccaria bicolor (strain S238N-H82 / ATCC MYA-4686)</name>
    <name type="common">Bicoloured deceiver</name>
    <name type="synonym">Laccaria laccata var. bicolor</name>
    <dbReference type="NCBI Taxonomy" id="486041"/>
    <lineage>
        <taxon>Eukaryota</taxon>
        <taxon>Fungi</taxon>
        <taxon>Dikarya</taxon>
        <taxon>Basidiomycota</taxon>
        <taxon>Agaricomycotina</taxon>
        <taxon>Agaricomycetes</taxon>
        <taxon>Agaricomycetidae</taxon>
        <taxon>Agaricales</taxon>
        <taxon>Agaricineae</taxon>
        <taxon>Hydnangiaceae</taxon>
        <taxon>Laccaria</taxon>
    </lineage>
</organism>
<evidence type="ECO:0000313" key="2">
    <source>
        <dbReference type="Proteomes" id="UP000001194"/>
    </source>
</evidence>
<accession>B0CV50</accession>
<dbReference type="AlphaFoldDB" id="B0CV50"/>
<dbReference type="HOGENOM" id="CLU_2146291_0_0_1"/>